<organism evidence="5 6">
    <name type="scientific">Telmatospirillum siberiense</name>
    <dbReference type="NCBI Taxonomy" id="382514"/>
    <lineage>
        <taxon>Bacteria</taxon>
        <taxon>Pseudomonadati</taxon>
        <taxon>Pseudomonadota</taxon>
        <taxon>Alphaproteobacteria</taxon>
        <taxon>Rhodospirillales</taxon>
        <taxon>Rhodospirillaceae</taxon>
        <taxon>Telmatospirillum</taxon>
    </lineage>
</organism>
<protein>
    <submittedName>
        <fullName evidence="5">Sulfotransferase</fullName>
    </submittedName>
</protein>
<sequence>MKMFRSSPPANLFASAMQYHRAGQMADAERLYRQILDSDPYNADALHCLGIVAYQAGQNDVAVDRIRKAIAINSTAQKYYCNLGNALQKQNRMAEAIKCYQRAVTLKPDYAVGHYNIGRMFQGLGQLNEAISAYKQALMHVQNDVDTYYNLGNAFRDQGNFDEAVSCYERVITLKPDYAEGYNNLAAVFQEHDKLDNAIICSERAILLKPDLPEAHNNRGYILQELGCLEESLECYHMAIHSNTDYAPAHRNLGIALLLKGDFTSGWKELEWRDSGSIFDREKSKYKFPRWKGESLHNRSILLYDGEDGFGDTLQFARYISIIADLGARTVVLVDRSLAALLGTIRGVDQVIGVGDEIPECDFHLPLMSAPFVLGTRLDTVPSLVPYISADPAKVSIWERKLAHLPGLKVGLVWGGNPRPHDPDAATMDRRRSLHWAQMAPLLRVSGVSFISLQKGTPASQLQHVPPESRPVDYMAEITNFSDTAALVENLDLVITVDTSVAHLAGALNKPVWILSRFNGCWRWLLDRENSPWYPSARLFRQPKSGDWQSVIENVCIELEQLANTAR</sequence>
<dbReference type="Pfam" id="PF13181">
    <property type="entry name" value="TPR_8"/>
    <property type="match status" value="1"/>
</dbReference>
<evidence type="ECO:0000256" key="1">
    <source>
        <dbReference type="ARBA" id="ARBA00004922"/>
    </source>
</evidence>
<evidence type="ECO:0000313" key="6">
    <source>
        <dbReference type="Proteomes" id="UP000233293"/>
    </source>
</evidence>
<name>A0A2N3PN48_9PROT</name>
<feature type="repeat" description="TPR" evidence="4">
    <location>
        <begin position="145"/>
        <end position="178"/>
    </location>
</feature>
<reference evidence="6" key="1">
    <citation type="submission" date="2017-12" db="EMBL/GenBank/DDBJ databases">
        <title>Draft genome sequence of Telmatospirillum siberiense 26-4b1T, an acidotolerant peatland alphaproteobacterium potentially involved in sulfur cycling.</title>
        <authorList>
            <person name="Hausmann B."/>
            <person name="Pjevac P."/>
            <person name="Schreck K."/>
            <person name="Herbold C.W."/>
            <person name="Daims H."/>
            <person name="Wagner M."/>
            <person name="Pester M."/>
            <person name="Loy A."/>
        </authorList>
    </citation>
    <scope>NUCLEOTIDE SEQUENCE [LARGE SCALE GENOMIC DNA]</scope>
    <source>
        <strain evidence="6">26-4b1</strain>
    </source>
</reference>
<dbReference type="SUPFAM" id="SSF53756">
    <property type="entry name" value="UDP-Glycosyltransferase/glycogen phosphorylase"/>
    <property type="match status" value="1"/>
</dbReference>
<feature type="repeat" description="TPR" evidence="4">
    <location>
        <begin position="179"/>
        <end position="212"/>
    </location>
</feature>
<feature type="repeat" description="TPR" evidence="4">
    <location>
        <begin position="111"/>
        <end position="144"/>
    </location>
</feature>
<proteinExistence type="predicted"/>
<accession>A0A2N3PN48</accession>
<evidence type="ECO:0000313" key="5">
    <source>
        <dbReference type="EMBL" id="PKU21829.1"/>
    </source>
</evidence>
<gene>
    <name evidence="5" type="ORF">CWS72_24895</name>
</gene>
<dbReference type="GO" id="GO:0016757">
    <property type="term" value="F:glycosyltransferase activity"/>
    <property type="evidence" value="ECO:0007669"/>
    <property type="project" value="UniProtKB-KW"/>
</dbReference>
<dbReference type="AlphaFoldDB" id="A0A2N3PN48"/>
<dbReference type="Pfam" id="PF01075">
    <property type="entry name" value="Glyco_transf_9"/>
    <property type="match status" value="1"/>
</dbReference>
<dbReference type="SUPFAM" id="SSF48452">
    <property type="entry name" value="TPR-like"/>
    <property type="match status" value="2"/>
</dbReference>
<dbReference type="PANTHER" id="PTHR44835:SF1">
    <property type="entry name" value="PROTEIN O-GLCNAC TRANSFERASE"/>
    <property type="match status" value="1"/>
</dbReference>
<dbReference type="Pfam" id="PF00515">
    <property type="entry name" value="TPR_1"/>
    <property type="match status" value="1"/>
</dbReference>
<dbReference type="PROSITE" id="PS50005">
    <property type="entry name" value="TPR"/>
    <property type="match status" value="4"/>
</dbReference>
<keyword evidence="3 5" id="KW-0808">Transferase</keyword>
<comment type="caution">
    <text evidence="5">The sequence shown here is derived from an EMBL/GenBank/DDBJ whole genome shotgun (WGS) entry which is preliminary data.</text>
</comment>
<dbReference type="InterPro" id="IPR002201">
    <property type="entry name" value="Glyco_trans_9"/>
</dbReference>
<dbReference type="InterPro" id="IPR019734">
    <property type="entry name" value="TPR_rpt"/>
</dbReference>
<keyword evidence="2" id="KW-0328">Glycosyltransferase</keyword>
<dbReference type="OrthoDB" id="9778733at2"/>
<dbReference type="Proteomes" id="UP000233293">
    <property type="component" value="Unassembled WGS sequence"/>
</dbReference>
<dbReference type="EMBL" id="PIUM01000043">
    <property type="protein sequence ID" value="PKU21829.1"/>
    <property type="molecule type" value="Genomic_DNA"/>
</dbReference>
<dbReference type="Gene3D" id="1.25.40.10">
    <property type="entry name" value="Tetratricopeptide repeat domain"/>
    <property type="match status" value="4"/>
</dbReference>
<feature type="repeat" description="TPR" evidence="4">
    <location>
        <begin position="77"/>
        <end position="110"/>
    </location>
</feature>
<evidence type="ECO:0000256" key="3">
    <source>
        <dbReference type="ARBA" id="ARBA00022679"/>
    </source>
</evidence>
<dbReference type="PROSITE" id="PS50293">
    <property type="entry name" value="TPR_REGION"/>
    <property type="match status" value="2"/>
</dbReference>
<keyword evidence="6" id="KW-1185">Reference proteome</keyword>
<comment type="pathway">
    <text evidence="1">Protein modification; protein glycosylation.</text>
</comment>
<dbReference type="PANTHER" id="PTHR44835">
    <property type="entry name" value="UDP-N-ACETYLGLUCOSAMINE--PEPTIDE N-ACETYLGLUCOSAMINYLTRANSFERASE SPINDLY-RELATED"/>
    <property type="match status" value="1"/>
</dbReference>
<dbReference type="RefSeq" id="WP_101253361.1">
    <property type="nucleotide sequence ID" value="NZ_PIUM01000043.1"/>
</dbReference>
<dbReference type="Gene3D" id="3.40.50.2000">
    <property type="entry name" value="Glycogen Phosphorylase B"/>
    <property type="match status" value="1"/>
</dbReference>
<dbReference type="Pfam" id="PF13432">
    <property type="entry name" value="TPR_16"/>
    <property type="match status" value="1"/>
</dbReference>
<keyword evidence="4" id="KW-0802">TPR repeat</keyword>
<evidence type="ECO:0000256" key="4">
    <source>
        <dbReference type="PROSITE-ProRule" id="PRU00339"/>
    </source>
</evidence>
<dbReference type="InterPro" id="IPR011990">
    <property type="entry name" value="TPR-like_helical_dom_sf"/>
</dbReference>
<dbReference type="SMART" id="SM00028">
    <property type="entry name" value="TPR"/>
    <property type="match status" value="7"/>
</dbReference>
<dbReference type="InterPro" id="IPR051939">
    <property type="entry name" value="Glycosyltr_41/O-GlcNAc_trsf"/>
</dbReference>
<dbReference type="Pfam" id="PF13414">
    <property type="entry name" value="TPR_11"/>
    <property type="match status" value="1"/>
</dbReference>
<evidence type="ECO:0000256" key="2">
    <source>
        <dbReference type="ARBA" id="ARBA00022676"/>
    </source>
</evidence>